<evidence type="ECO:0000259" key="7">
    <source>
        <dbReference type="SMART" id="SM00228"/>
    </source>
</evidence>
<dbReference type="SUPFAM" id="SSF50156">
    <property type="entry name" value="PDZ domain-like"/>
    <property type="match status" value="1"/>
</dbReference>
<dbReference type="PANTHER" id="PTHR43343">
    <property type="entry name" value="PEPTIDASE S12"/>
    <property type="match status" value="1"/>
</dbReference>
<keyword evidence="4" id="KW-0720">Serine protease</keyword>
<dbReference type="GO" id="GO:0006508">
    <property type="term" value="P:proteolysis"/>
    <property type="evidence" value="ECO:0007669"/>
    <property type="project" value="UniProtKB-KW"/>
</dbReference>
<gene>
    <name evidence="8" type="ORF">CUC15_19760</name>
</gene>
<dbReference type="InterPro" id="IPR043504">
    <property type="entry name" value="Peptidase_S1_PA_chymotrypsin"/>
</dbReference>
<keyword evidence="3" id="KW-0378">Hydrolase</keyword>
<dbReference type="Gene3D" id="2.40.10.10">
    <property type="entry name" value="Trypsin-like serine proteases"/>
    <property type="match status" value="2"/>
</dbReference>
<dbReference type="GO" id="GO:0004252">
    <property type="term" value="F:serine-type endopeptidase activity"/>
    <property type="evidence" value="ECO:0007669"/>
    <property type="project" value="InterPro"/>
</dbReference>
<evidence type="ECO:0000256" key="6">
    <source>
        <dbReference type="SAM" id="Phobius"/>
    </source>
</evidence>
<keyword evidence="2 8" id="KW-0645">Protease</keyword>
<dbReference type="RefSeq" id="WP_114918305.1">
    <property type="nucleotide sequence ID" value="NZ_CP024848.1"/>
</dbReference>
<feature type="region of interest" description="Disordered" evidence="5">
    <location>
        <begin position="54"/>
        <end position="73"/>
    </location>
</feature>
<dbReference type="PRINTS" id="PR00834">
    <property type="entry name" value="PROTEASES2C"/>
</dbReference>
<evidence type="ECO:0000256" key="4">
    <source>
        <dbReference type="ARBA" id="ARBA00022825"/>
    </source>
</evidence>
<dbReference type="InterPro" id="IPR009003">
    <property type="entry name" value="Peptidase_S1_PA"/>
</dbReference>
<protein>
    <submittedName>
        <fullName evidence="8">Serine protease</fullName>
    </submittedName>
</protein>
<evidence type="ECO:0000256" key="2">
    <source>
        <dbReference type="ARBA" id="ARBA00022670"/>
    </source>
</evidence>
<proteinExistence type="inferred from homology"/>
<keyword evidence="6" id="KW-0812">Transmembrane</keyword>
<feature type="transmembrane region" description="Helical" evidence="6">
    <location>
        <begin position="21"/>
        <end position="45"/>
    </location>
</feature>
<dbReference type="SUPFAM" id="SSF50494">
    <property type="entry name" value="Trypsin-like serine proteases"/>
    <property type="match status" value="1"/>
</dbReference>
<dbReference type="PANTHER" id="PTHR43343:SF3">
    <property type="entry name" value="PROTEASE DO-LIKE 8, CHLOROPLASTIC"/>
    <property type="match status" value="1"/>
</dbReference>
<evidence type="ECO:0000256" key="5">
    <source>
        <dbReference type="SAM" id="MobiDB-lite"/>
    </source>
</evidence>
<sequence>MGYYDQGYPPNPSSKRRKKGGWLIPLLLGIIIGILLVGEVVPSIMTSDIVQENFPTDNGTNEATIESGKNNKNSGAIPRAVTVDVSTQITEMVEEVSPAVVGVTNIQSTTDFWEQQESVEAGTGSGVIYKNTDGVAYVVTNHHVIEGADSVEVVLSNDTHIGAEIIGSDLFSDLAVLRMDGAAVEKVIEIGSSANVKVGEPVIAIGNPLGLAFSGSVTQGVISGTERTVPQDYNRDGRADWQAEVIQTDAAINPGNSGGALINISGQLIGINSMKINQEAVEGIGFSIPIDSALPIIEELEATGEVVRPYIGVEIYSLEEVPQAEWKNTLKLPQEVDGGVYVWSVEPLSPADQAGLQRFDVITDLDGNPVKDMIDLRKVLYQDKEIGEEVSVVYYRNGERIETTLQLGSQQ</sequence>
<evidence type="ECO:0000256" key="3">
    <source>
        <dbReference type="ARBA" id="ARBA00022801"/>
    </source>
</evidence>
<dbReference type="Gene3D" id="2.30.42.10">
    <property type="match status" value="1"/>
</dbReference>
<dbReference type="Proteomes" id="UP000253908">
    <property type="component" value="Chromosome"/>
</dbReference>
<dbReference type="AlphaFoldDB" id="A0A345PLZ1"/>
<evidence type="ECO:0000313" key="9">
    <source>
        <dbReference type="Proteomes" id="UP000253908"/>
    </source>
</evidence>
<dbReference type="InterPro" id="IPR036034">
    <property type="entry name" value="PDZ_sf"/>
</dbReference>
<feature type="domain" description="PDZ" evidence="7">
    <location>
        <begin position="309"/>
        <end position="398"/>
    </location>
</feature>
<evidence type="ECO:0000256" key="1">
    <source>
        <dbReference type="ARBA" id="ARBA00010541"/>
    </source>
</evidence>
<dbReference type="InterPro" id="IPR001940">
    <property type="entry name" value="Peptidase_S1C"/>
</dbReference>
<organism evidence="8 9">
    <name type="scientific">Oceanobacillus zhaokaii</name>
    <dbReference type="NCBI Taxonomy" id="2052660"/>
    <lineage>
        <taxon>Bacteria</taxon>
        <taxon>Bacillati</taxon>
        <taxon>Bacillota</taxon>
        <taxon>Bacilli</taxon>
        <taxon>Bacillales</taxon>
        <taxon>Bacillaceae</taxon>
        <taxon>Oceanobacillus</taxon>
    </lineage>
</organism>
<keyword evidence="9" id="KW-1185">Reference proteome</keyword>
<dbReference type="EMBL" id="CP024848">
    <property type="protein sequence ID" value="AXI11021.1"/>
    <property type="molecule type" value="Genomic_DNA"/>
</dbReference>
<dbReference type="Pfam" id="PF13365">
    <property type="entry name" value="Trypsin_2"/>
    <property type="match status" value="1"/>
</dbReference>
<dbReference type="SMART" id="SM00228">
    <property type="entry name" value="PDZ"/>
    <property type="match status" value="1"/>
</dbReference>
<dbReference type="OrthoDB" id="9758917at2"/>
<accession>A0A345PLZ1</accession>
<reference evidence="9" key="1">
    <citation type="submission" date="2017-11" db="EMBL/GenBank/DDBJ databases">
        <authorList>
            <person name="Zhu W."/>
        </authorList>
    </citation>
    <scope>NUCLEOTIDE SEQUENCE [LARGE SCALE GENOMIC DNA]</scope>
    <source>
        <strain evidence="9">160</strain>
    </source>
</reference>
<keyword evidence="6" id="KW-0472">Membrane</keyword>
<evidence type="ECO:0000313" key="8">
    <source>
        <dbReference type="EMBL" id="AXI11021.1"/>
    </source>
</evidence>
<dbReference type="InterPro" id="IPR051201">
    <property type="entry name" value="Chloro_Bact_Ser_Proteases"/>
</dbReference>
<dbReference type="KEGG" id="ocn:CUC15_19760"/>
<dbReference type="InterPro" id="IPR001478">
    <property type="entry name" value="PDZ"/>
</dbReference>
<comment type="similarity">
    <text evidence="1">Belongs to the peptidase S1C family.</text>
</comment>
<keyword evidence="6" id="KW-1133">Transmembrane helix</keyword>
<name>A0A345PLZ1_9BACI</name>
<dbReference type="Pfam" id="PF13180">
    <property type="entry name" value="PDZ_2"/>
    <property type="match status" value="1"/>
</dbReference>